<proteinExistence type="predicted"/>
<dbReference type="Pfam" id="PF17656">
    <property type="entry name" value="ChapFlgA_N"/>
    <property type="match status" value="1"/>
</dbReference>
<feature type="domain" description="FlgA N-terminal" evidence="3">
    <location>
        <begin position="46"/>
        <end position="89"/>
    </location>
</feature>
<dbReference type="PANTHER" id="PTHR36307:SF1">
    <property type="entry name" value="FLAGELLA BASAL BODY P-RING FORMATION PROTEIN FLGA"/>
    <property type="match status" value="1"/>
</dbReference>
<protein>
    <recommendedName>
        <fullName evidence="6">Flagella basal body P-ring formation protein FlgA</fullName>
    </recommendedName>
</protein>
<dbReference type="Gene3D" id="2.30.30.760">
    <property type="match status" value="1"/>
</dbReference>
<evidence type="ECO:0008006" key="6">
    <source>
        <dbReference type="Google" id="ProtNLM"/>
    </source>
</evidence>
<keyword evidence="1" id="KW-0732">Signal</keyword>
<evidence type="ECO:0000256" key="1">
    <source>
        <dbReference type="SAM" id="SignalP"/>
    </source>
</evidence>
<dbReference type="EMBL" id="JAAAPO010000005">
    <property type="protein sequence ID" value="NBC37489.1"/>
    <property type="molecule type" value="Genomic_DNA"/>
</dbReference>
<dbReference type="Proteomes" id="UP000753724">
    <property type="component" value="Unassembled WGS sequence"/>
</dbReference>
<dbReference type="Pfam" id="PF13144">
    <property type="entry name" value="ChapFlgA"/>
    <property type="match status" value="1"/>
</dbReference>
<keyword evidence="5" id="KW-1185">Reference proteome</keyword>
<dbReference type="InterPro" id="IPR039246">
    <property type="entry name" value="Flagellar_FlgA"/>
</dbReference>
<evidence type="ECO:0000313" key="5">
    <source>
        <dbReference type="Proteomes" id="UP000753724"/>
    </source>
</evidence>
<feature type="chain" id="PRO_5046638905" description="Flagella basal body P-ring formation protein FlgA" evidence="1">
    <location>
        <begin position="17"/>
        <end position="161"/>
    </location>
</feature>
<gene>
    <name evidence="4" type="ORF">GTZ99_13115</name>
</gene>
<dbReference type="PANTHER" id="PTHR36307">
    <property type="entry name" value="FLAGELLA BASAL BODY P-RING FORMATION PROTEIN FLGA"/>
    <property type="match status" value="1"/>
</dbReference>
<comment type="caution">
    <text evidence="4">The sequence shown here is derived from an EMBL/GenBank/DDBJ whole genome shotgun (WGS) entry which is preliminary data.</text>
</comment>
<name>A0ABW9XG87_9SPHN</name>
<organism evidence="4 5">
    <name type="scientific">Novosphingobium ovatum</name>
    <dbReference type="NCBI Taxonomy" id="1908523"/>
    <lineage>
        <taxon>Bacteria</taxon>
        <taxon>Pseudomonadati</taxon>
        <taxon>Pseudomonadota</taxon>
        <taxon>Alphaproteobacteria</taxon>
        <taxon>Sphingomonadales</taxon>
        <taxon>Sphingomonadaceae</taxon>
        <taxon>Novosphingobium</taxon>
    </lineage>
</organism>
<evidence type="ECO:0000259" key="3">
    <source>
        <dbReference type="Pfam" id="PF17656"/>
    </source>
</evidence>
<dbReference type="InterPro" id="IPR017585">
    <property type="entry name" value="SAF_FlgA"/>
</dbReference>
<sequence>MLLPLALIAPIAHAQAAFTDLTTIDREVATFTGKSIGQAGGATLPVDRRLRLAACLAPLSVNWRSASRDTVVVSCPDPGSWRLFVPVRAVEGAAVSVARGEVVSIAVVGEGFTVSQSGEAMDSGAIGDWIRVRGLRDGTPKGEPIRARITRPGEVEVPLRE</sequence>
<feature type="signal peptide" evidence="1">
    <location>
        <begin position="1"/>
        <end position="16"/>
    </location>
</feature>
<dbReference type="InterPro" id="IPR041231">
    <property type="entry name" value="FlgA_N"/>
</dbReference>
<accession>A0ABW9XG87</accession>
<evidence type="ECO:0000259" key="2">
    <source>
        <dbReference type="Pfam" id="PF13144"/>
    </source>
</evidence>
<evidence type="ECO:0000313" key="4">
    <source>
        <dbReference type="EMBL" id="NBC37489.1"/>
    </source>
</evidence>
<reference evidence="5" key="1">
    <citation type="submission" date="2020-01" db="EMBL/GenBank/DDBJ databases">
        <title>Sphingomonas sp. strain CSW-10.</title>
        <authorList>
            <person name="Chen W.-M."/>
        </authorList>
    </citation>
    <scope>NUCLEOTIDE SEQUENCE [LARGE SCALE GENOMIC DNA]</scope>
    <source>
        <strain evidence="5">FSY-8</strain>
    </source>
</reference>
<feature type="domain" description="Flagella basal body P-ring formation protein FlgA SAF" evidence="2">
    <location>
        <begin position="95"/>
        <end position="157"/>
    </location>
</feature>